<reference evidence="2 3" key="1">
    <citation type="submission" date="2019-03" db="EMBL/GenBank/DDBJ databases">
        <title>First draft genome of Liparis tanakae, snailfish: a comprehensive survey of snailfish specific genes.</title>
        <authorList>
            <person name="Kim W."/>
            <person name="Song I."/>
            <person name="Jeong J.-H."/>
            <person name="Kim D."/>
            <person name="Kim S."/>
            <person name="Ryu S."/>
            <person name="Song J.Y."/>
            <person name="Lee S.K."/>
        </authorList>
    </citation>
    <scope>NUCLEOTIDE SEQUENCE [LARGE SCALE GENOMIC DNA]</scope>
    <source>
        <tissue evidence="2">Muscle</tissue>
    </source>
</reference>
<evidence type="ECO:0000313" key="2">
    <source>
        <dbReference type="EMBL" id="TNN53540.1"/>
    </source>
</evidence>
<comment type="caution">
    <text evidence="2">The sequence shown here is derived from an EMBL/GenBank/DDBJ whole genome shotgun (WGS) entry which is preliminary data.</text>
</comment>
<dbReference type="Proteomes" id="UP000314294">
    <property type="component" value="Unassembled WGS sequence"/>
</dbReference>
<feature type="region of interest" description="Disordered" evidence="1">
    <location>
        <begin position="152"/>
        <end position="191"/>
    </location>
</feature>
<evidence type="ECO:0000256" key="1">
    <source>
        <dbReference type="SAM" id="MobiDB-lite"/>
    </source>
</evidence>
<proteinExistence type="predicted"/>
<organism evidence="2 3">
    <name type="scientific">Liparis tanakae</name>
    <name type="common">Tanaka's snailfish</name>
    <dbReference type="NCBI Taxonomy" id="230148"/>
    <lineage>
        <taxon>Eukaryota</taxon>
        <taxon>Metazoa</taxon>
        <taxon>Chordata</taxon>
        <taxon>Craniata</taxon>
        <taxon>Vertebrata</taxon>
        <taxon>Euteleostomi</taxon>
        <taxon>Actinopterygii</taxon>
        <taxon>Neopterygii</taxon>
        <taxon>Teleostei</taxon>
        <taxon>Neoteleostei</taxon>
        <taxon>Acanthomorphata</taxon>
        <taxon>Eupercaria</taxon>
        <taxon>Perciformes</taxon>
        <taxon>Cottioidei</taxon>
        <taxon>Cottales</taxon>
        <taxon>Liparidae</taxon>
        <taxon>Liparis</taxon>
    </lineage>
</organism>
<dbReference type="AlphaFoldDB" id="A0A4Z2GJX2"/>
<name>A0A4Z2GJX2_9TELE</name>
<keyword evidence="3" id="KW-1185">Reference proteome</keyword>
<gene>
    <name evidence="2" type="ORF">EYF80_036240</name>
</gene>
<dbReference type="EMBL" id="SRLO01000513">
    <property type="protein sequence ID" value="TNN53540.1"/>
    <property type="molecule type" value="Genomic_DNA"/>
</dbReference>
<evidence type="ECO:0000313" key="3">
    <source>
        <dbReference type="Proteomes" id="UP000314294"/>
    </source>
</evidence>
<protein>
    <submittedName>
        <fullName evidence="2">Uncharacterized protein</fullName>
    </submittedName>
</protein>
<feature type="compositionally biased region" description="Basic and acidic residues" evidence="1">
    <location>
        <begin position="153"/>
        <end position="162"/>
    </location>
</feature>
<accession>A0A4Z2GJX2</accession>
<sequence length="191" mass="21003">MESGSRGARVTAASSACEHEAYLMMPGRSSRNSQEARSLFPTERWKRKDLTRLALEVAFSTCLRVGTHLCGLLLVGAEFPGLHFDPLQLLKVTLVNIEVRDHGYRRVGGPQAAEKLDRHRPPGSLRLLHHPVSAQLRMAVLEVLVQPGAEVPAARDRTRGQADVDPSGGHVQQEPPLIQIQNQMSPPEVLC</sequence>